<reference evidence="1 2" key="1">
    <citation type="submission" date="2020-08" db="EMBL/GenBank/DDBJ databases">
        <title>The Agave Microbiome: Exploring the role of microbial communities in plant adaptations to desert environments.</title>
        <authorList>
            <person name="Partida-Martinez L.P."/>
        </authorList>
    </citation>
    <scope>NUCLEOTIDE SEQUENCE [LARGE SCALE GENOMIC DNA]</scope>
    <source>
        <strain evidence="1 2">AT3.9</strain>
    </source>
</reference>
<gene>
    <name evidence="1" type="ORF">FHR70_001651</name>
</gene>
<dbReference type="Proteomes" id="UP000532010">
    <property type="component" value="Unassembled WGS sequence"/>
</dbReference>
<proteinExistence type="predicted"/>
<organism evidence="1 2">
    <name type="scientific">Microvirga lupini</name>
    <dbReference type="NCBI Taxonomy" id="420324"/>
    <lineage>
        <taxon>Bacteria</taxon>
        <taxon>Pseudomonadati</taxon>
        <taxon>Pseudomonadota</taxon>
        <taxon>Alphaproteobacteria</taxon>
        <taxon>Hyphomicrobiales</taxon>
        <taxon>Methylobacteriaceae</taxon>
        <taxon>Microvirga</taxon>
    </lineage>
</organism>
<name>A0A7W4VK05_9HYPH</name>
<sequence>MADTFKNDAPSAEKWMGLLTSVRVAASALDLTQEQCAEIPAELDEEMADNLLTNAQYLDGLTVVMLAAASHVTSLE</sequence>
<keyword evidence="2" id="KW-1185">Reference proteome</keyword>
<dbReference type="AlphaFoldDB" id="A0A7W4VK05"/>
<dbReference type="RefSeq" id="WP_183448987.1">
    <property type="nucleotide sequence ID" value="NZ_JACHWB010000002.1"/>
</dbReference>
<accession>A0A7W4VK05</accession>
<dbReference type="EMBL" id="JACHWB010000002">
    <property type="protein sequence ID" value="MBB3018597.1"/>
    <property type="molecule type" value="Genomic_DNA"/>
</dbReference>
<protein>
    <submittedName>
        <fullName evidence="1">Uncharacterized protein</fullName>
    </submittedName>
</protein>
<comment type="caution">
    <text evidence="1">The sequence shown here is derived from an EMBL/GenBank/DDBJ whole genome shotgun (WGS) entry which is preliminary data.</text>
</comment>
<evidence type="ECO:0000313" key="1">
    <source>
        <dbReference type="EMBL" id="MBB3018597.1"/>
    </source>
</evidence>
<evidence type="ECO:0000313" key="2">
    <source>
        <dbReference type="Proteomes" id="UP000532010"/>
    </source>
</evidence>